<organism evidence="2 3">
    <name type="scientific">Pleurodeles waltl</name>
    <name type="common">Iberian ribbed newt</name>
    <dbReference type="NCBI Taxonomy" id="8319"/>
    <lineage>
        <taxon>Eukaryota</taxon>
        <taxon>Metazoa</taxon>
        <taxon>Chordata</taxon>
        <taxon>Craniata</taxon>
        <taxon>Vertebrata</taxon>
        <taxon>Euteleostomi</taxon>
        <taxon>Amphibia</taxon>
        <taxon>Batrachia</taxon>
        <taxon>Caudata</taxon>
        <taxon>Salamandroidea</taxon>
        <taxon>Salamandridae</taxon>
        <taxon>Pleurodelinae</taxon>
        <taxon>Pleurodeles</taxon>
    </lineage>
</organism>
<feature type="region of interest" description="Disordered" evidence="1">
    <location>
        <begin position="50"/>
        <end position="88"/>
    </location>
</feature>
<accession>A0AAV7QWF9</accession>
<comment type="caution">
    <text evidence="2">The sequence shown here is derived from an EMBL/GenBank/DDBJ whole genome shotgun (WGS) entry which is preliminary data.</text>
</comment>
<evidence type="ECO:0000313" key="3">
    <source>
        <dbReference type="Proteomes" id="UP001066276"/>
    </source>
</evidence>
<dbReference type="EMBL" id="JANPWB010000010">
    <property type="protein sequence ID" value="KAJ1144766.1"/>
    <property type="molecule type" value="Genomic_DNA"/>
</dbReference>
<dbReference type="Proteomes" id="UP001066276">
    <property type="component" value="Chromosome 6"/>
</dbReference>
<name>A0AAV7QWF9_PLEWA</name>
<protein>
    <submittedName>
        <fullName evidence="2">Uncharacterized protein</fullName>
    </submittedName>
</protein>
<evidence type="ECO:0000313" key="2">
    <source>
        <dbReference type="EMBL" id="KAJ1144766.1"/>
    </source>
</evidence>
<dbReference type="AlphaFoldDB" id="A0AAV7QWF9"/>
<keyword evidence="3" id="KW-1185">Reference proteome</keyword>
<evidence type="ECO:0000256" key="1">
    <source>
        <dbReference type="SAM" id="MobiDB-lite"/>
    </source>
</evidence>
<feature type="compositionally biased region" description="Basic and acidic residues" evidence="1">
    <location>
        <begin position="77"/>
        <end position="88"/>
    </location>
</feature>
<reference evidence="2" key="1">
    <citation type="journal article" date="2022" name="bioRxiv">
        <title>Sequencing and chromosome-scale assembly of the giantPleurodeles waltlgenome.</title>
        <authorList>
            <person name="Brown T."/>
            <person name="Elewa A."/>
            <person name="Iarovenko S."/>
            <person name="Subramanian E."/>
            <person name="Araus A.J."/>
            <person name="Petzold A."/>
            <person name="Susuki M."/>
            <person name="Suzuki K.-i.T."/>
            <person name="Hayashi T."/>
            <person name="Toyoda A."/>
            <person name="Oliveira C."/>
            <person name="Osipova E."/>
            <person name="Leigh N.D."/>
            <person name="Simon A."/>
            <person name="Yun M.H."/>
        </authorList>
    </citation>
    <scope>NUCLEOTIDE SEQUENCE</scope>
    <source>
        <strain evidence="2">20211129_DDA</strain>
        <tissue evidence="2">Liver</tissue>
    </source>
</reference>
<proteinExistence type="predicted"/>
<sequence>MLPIGSILYPRDPGNLKGEVPEIKDVRRIEEEVFQEASGDDYQKLLRTQRKGRPVGASRIPEVGAWAERTTSTVPTWDKDRRPQEANP</sequence>
<gene>
    <name evidence="2" type="ORF">NDU88_011063</name>
</gene>